<feature type="compositionally biased region" description="Low complexity" evidence="1">
    <location>
        <begin position="155"/>
        <end position="167"/>
    </location>
</feature>
<dbReference type="EMBL" id="BMMV01000038">
    <property type="protein sequence ID" value="GGK29101.1"/>
    <property type="molecule type" value="Genomic_DNA"/>
</dbReference>
<protein>
    <recommendedName>
        <fullName evidence="4">Transposase IS111A/IS1328/IS1533 N-terminal domain-containing protein</fullName>
    </recommendedName>
</protein>
<evidence type="ECO:0000256" key="1">
    <source>
        <dbReference type="SAM" id="MobiDB-lite"/>
    </source>
</evidence>
<reference evidence="3" key="1">
    <citation type="journal article" date="2019" name="Int. J. Syst. Evol. Microbiol.">
        <title>The Global Catalogue of Microorganisms (GCM) 10K type strain sequencing project: providing services to taxonomists for standard genome sequencing and annotation.</title>
        <authorList>
            <consortium name="The Broad Institute Genomics Platform"/>
            <consortium name="The Broad Institute Genome Sequencing Center for Infectious Disease"/>
            <person name="Wu L."/>
            <person name="Ma J."/>
        </authorList>
    </citation>
    <scope>NUCLEOTIDE SEQUENCE [LARGE SCALE GENOMIC DNA]</scope>
    <source>
        <strain evidence="3">CGMCC 4.7275</strain>
    </source>
</reference>
<comment type="caution">
    <text evidence="2">The sequence shown here is derived from an EMBL/GenBank/DDBJ whole genome shotgun (WGS) entry which is preliminary data.</text>
</comment>
<feature type="region of interest" description="Disordered" evidence="1">
    <location>
        <begin position="155"/>
        <end position="185"/>
    </location>
</feature>
<dbReference type="InterPro" id="IPR047650">
    <property type="entry name" value="Transpos_IS110"/>
</dbReference>
<gene>
    <name evidence="2" type="ORF">GCM10011583_71260</name>
</gene>
<accession>A0ABQ2EW22</accession>
<dbReference type="PANTHER" id="PTHR33055">
    <property type="entry name" value="TRANSPOSASE FOR INSERTION SEQUENCE ELEMENT IS1111A"/>
    <property type="match status" value="1"/>
</dbReference>
<keyword evidence="3" id="KW-1185">Reference proteome</keyword>
<name>A0ABQ2EW22_9ACTN</name>
<proteinExistence type="predicted"/>
<dbReference type="PANTHER" id="PTHR33055:SF16">
    <property type="entry name" value="TRANSPOSASE FOR INSERTION SEQUENCE ELEMENT IS1547"/>
    <property type="match status" value="1"/>
</dbReference>
<organism evidence="2 3">
    <name type="scientific">Streptomyces camponoticapitis</name>
    <dbReference type="NCBI Taxonomy" id="1616125"/>
    <lineage>
        <taxon>Bacteria</taxon>
        <taxon>Bacillati</taxon>
        <taxon>Actinomycetota</taxon>
        <taxon>Actinomycetes</taxon>
        <taxon>Kitasatosporales</taxon>
        <taxon>Streptomycetaceae</taxon>
        <taxon>Streptomyces</taxon>
    </lineage>
</organism>
<evidence type="ECO:0008006" key="4">
    <source>
        <dbReference type="Google" id="ProtNLM"/>
    </source>
</evidence>
<evidence type="ECO:0000313" key="2">
    <source>
        <dbReference type="EMBL" id="GGK29101.1"/>
    </source>
</evidence>
<evidence type="ECO:0000313" key="3">
    <source>
        <dbReference type="Proteomes" id="UP000660265"/>
    </source>
</evidence>
<dbReference type="Proteomes" id="UP000660265">
    <property type="component" value="Unassembled WGS sequence"/>
</dbReference>
<sequence>MRGLMAGARRSARERGKSDPIDAEAVARIALGEPRLPRASLAGSARDVNLMVDHRRRVARSRTAAANKLRRFLHESDPELLVPSRKLRRLRVFDMMAAELGRAVVGVEIARDLVGECRRLTEQINGPAARLRRLVEALAPSLLDIPGCWGSALPSSSVRRPVPSGPSRRMRSHTSPAGLPFPCGNKVRARLSRGRNRSINPALHMIAVTRRSPPCWPPPPG</sequence>